<evidence type="ECO:0000313" key="9">
    <source>
        <dbReference type="Proteomes" id="UP001321786"/>
    </source>
</evidence>
<dbReference type="RefSeq" id="WP_338535075.1">
    <property type="nucleotide sequence ID" value="NZ_AP028654.1"/>
</dbReference>
<proteinExistence type="inferred from homology"/>
<accession>A0AAU9E7P5</accession>
<dbReference type="AlphaFoldDB" id="A0AAU9E7P5"/>
<dbReference type="EMBL" id="AP028654">
    <property type="protein sequence ID" value="BEP29443.1"/>
    <property type="molecule type" value="Genomic_DNA"/>
</dbReference>
<organism evidence="8 9">
    <name type="scientific">Helicovermis profundi</name>
    <dbReference type="NCBI Taxonomy" id="3065157"/>
    <lineage>
        <taxon>Bacteria</taxon>
        <taxon>Bacillati</taxon>
        <taxon>Bacillota</taxon>
        <taxon>Clostridia</taxon>
        <taxon>Helicovermis</taxon>
    </lineage>
</organism>
<name>A0AAU9E7P5_9FIRM</name>
<feature type="transmembrane region" description="Helical" evidence="7">
    <location>
        <begin position="75"/>
        <end position="93"/>
    </location>
</feature>
<keyword evidence="6 7" id="KW-0472">Membrane</keyword>
<dbReference type="Gene3D" id="1.10.287.3510">
    <property type="match status" value="1"/>
</dbReference>
<keyword evidence="4 7" id="KW-0812">Transmembrane</keyword>
<sequence>MIQYVSILLMLIGIYGLLINKNIIKIIVALNIFEVGLNIFIISVGFVSGGVAPILTSVNNSSALIFVDPLPQALVLTSIVIGLGTTALALGIARKMYTTYNSLDLEEIGGINND</sequence>
<feature type="transmembrane region" description="Helical" evidence="7">
    <location>
        <begin position="35"/>
        <end position="55"/>
    </location>
</feature>
<feature type="transmembrane region" description="Helical" evidence="7">
    <location>
        <begin position="6"/>
        <end position="23"/>
    </location>
</feature>
<keyword evidence="5 7" id="KW-1133">Transmembrane helix</keyword>
<evidence type="ECO:0000256" key="7">
    <source>
        <dbReference type="SAM" id="Phobius"/>
    </source>
</evidence>
<dbReference type="GO" id="GO:0005886">
    <property type="term" value="C:plasma membrane"/>
    <property type="evidence" value="ECO:0007669"/>
    <property type="project" value="UniProtKB-SubCell"/>
</dbReference>
<evidence type="ECO:0000256" key="4">
    <source>
        <dbReference type="ARBA" id="ARBA00022692"/>
    </source>
</evidence>
<dbReference type="KEGG" id="hprf:HLPR_17740"/>
<evidence type="ECO:0000256" key="1">
    <source>
        <dbReference type="ARBA" id="ARBA00004651"/>
    </source>
</evidence>
<dbReference type="InterPro" id="IPR039428">
    <property type="entry name" value="NUOK/Mnh_C1-like"/>
</dbReference>
<dbReference type="PANTHER" id="PTHR34583:SF2">
    <property type="entry name" value="ANTIPORTER SUBUNIT MNHC2-RELATED"/>
    <property type="match status" value="1"/>
</dbReference>
<dbReference type="InterPro" id="IPR050601">
    <property type="entry name" value="CPA3_antiporter_subunitC"/>
</dbReference>
<evidence type="ECO:0000256" key="3">
    <source>
        <dbReference type="ARBA" id="ARBA00022475"/>
    </source>
</evidence>
<dbReference type="Pfam" id="PF00420">
    <property type="entry name" value="Oxidored_q2"/>
    <property type="match status" value="1"/>
</dbReference>
<evidence type="ECO:0000313" key="8">
    <source>
        <dbReference type="EMBL" id="BEP29443.1"/>
    </source>
</evidence>
<dbReference type="PANTHER" id="PTHR34583">
    <property type="entry name" value="ANTIPORTER SUBUNIT MNHC2-RELATED"/>
    <property type="match status" value="1"/>
</dbReference>
<protein>
    <submittedName>
        <fullName evidence="8">NADH-quinone oxidoreductase subunit K</fullName>
    </submittedName>
</protein>
<evidence type="ECO:0000256" key="6">
    <source>
        <dbReference type="ARBA" id="ARBA00023136"/>
    </source>
</evidence>
<evidence type="ECO:0000256" key="2">
    <source>
        <dbReference type="ARBA" id="ARBA00010388"/>
    </source>
</evidence>
<keyword evidence="9" id="KW-1185">Reference proteome</keyword>
<comment type="subcellular location">
    <subcellularLocation>
        <location evidence="1">Cell membrane</location>
        <topology evidence="1">Multi-pass membrane protein</topology>
    </subcellularLocation>
</comment>
<reference evidence="8 9" key="1">
    <citation type="submission" date="2023-08" db="EMBL/GenBank/DDBJ databases">
        <title>Helicovermis profunda gen. nov., sp. nov., a novel mesophilic, fermentative bacterium within the Bacillota from a deep-sea hydrothermal vent chimney.</title>
        <authorList>
            <person name="Miyazaki U."/>
            <person name="Mizutani D."/>
            <person name="Hashimoto Y."/>
            <person name="Tame A."/>
            <person name="Sawayama S."/>
            <person name="Miyazaki J."/>
            <person name="Takai K."/>
            <person name="Nakagawa S."/>
        </authorList>
    </citation>
    <scope>NUCLEOTIDE SEQUENCE [LARGE SCALE GENOMIC DNA]</scope>
    <source>
        <strain evidence="8 9">S502</strain>
    </source>
</reference>
<keyword evidence="3" id="KW-1003">Cell membrane</keyword>
<evidence type="ECO:0000256" key="5">
    <source>
        <dbReference type="ARBA" id="ARBA00022989"/>
    </source>
</evidence>
<dbReference type="Proteomes" id="UP001321786">
    <property type="component" value="Chromosome"/>
</dbReference>
<gene>
    <name evidence="8" type="ORF">HLPR_17740</name>
</gene>
<comment type="similarity">
    <text evidence="2">Belongs to the CPA3 antiporters (TC 2.A.63) subunit C family.</text>
</comment>